<organism evidence="13 14">
    <name type="scientific">Cetobacterium ceti</name>
    <dbReference type="NCBI Taxonomy" id="180163"/>
    <lineage>
        <taxon>Bacteria</taxon>
        <taxon>Fusobacteriati</taxon>
        <taxon>Fusobacteriota</taxon>
        <taxon>Fusobacteriia</taxon>
        <taxon>Fusobacteriales</taxon>
        <taxon>Fusobacteriaceae</taxon>
        <taxon>Cetobacterium</taxon>
    </lineage>
</organism>
<reference evidence="13 14" key="1">
    <citation type="submission" date="2017-02" db="EMBL/GenBank/DDBJ databases">
        <authorList>
            <person name="Peterson S.W."/>
        </authorList>
    </citation>
    <scope>NUCLEOTIDE SEQUENCE [LARGE SCALE GENOMIC DNA]</scope>
    <source>
        <strain evidence="13 14">ATCC 700028</strain>
    </source>
</reference>
<comment type="pathway">
    <text evidence="3">Cofactor biosynthesis; riboflavin biosynthesis; riboflavin from 2-hydroxy-3-oxobutyl phosphate and 5-amino-6-(D-ribitylamino)uracil: step 2/2.</text>
</comment>
<protein>
    <recommendedName>
        <fullName evidence="6 10">Riboflavin synthase</fullName>
        <ecNumber evidence="5 10">2.5.1.9</ecNumber>
    </recommendedName>
</protein>
<evidence type="ECO:0000259" key="12">
    <source>
        <dbReference type="PROSITE" id="PS51177"/>
    </source>
</evidence>
<dbReference type="STRING" id="180163.SAMN02745174_01092"/>
<dbReference type="InterPro" id="IPR023366">
    <property type="entry name" value="ATP_synth_asu-like_sf"/>
</dbReference>
<dbReference type="InterPro" id="IPR017938">
    <property type="entry name" value="Riboflavin_synthase-like_b-brl"/>
</dbReference>
<name>A0A1T4M817_9FUSO</name>
<evidence type="ECO:0000256" key="1">
    <source>
        <dbReference type="ARBA" id="ARBA00000968"/>
    </source>
</evidence>
<dbReference type="FunFam" id="2.40.30.20:FF:000003">
    <property type="entry name" value="Riboflavin synthase, alpha subunit"/>
    <property type="match status" value="1"/>
</dbReference>
<keyword evidence="14" id="KW-1185">Reference proteome</keyword>
<evidence type="ECO:0000256" key="4">
    <source>
        <dbReference type="ARBA" id="ARBA00011233"/>
    </source>
</evidence>
<dbReference type="InterPro" id="IPR001783">
    <property type="entry name" value="Lumazine-bd"/>
</dbReference>
<accession>A0A1T4M817</accession>
<keyword evidence="8" id="KW-0808">Transferase</keyword>
<comment type="function">
    <text evidence="2">Catalyzes the dismutation of two molecules of 6,7-dimethyl-8-ribityllumazine, resulting in the formation of riboflavin and 5-amino-6-(D-ribitylamino)uracil.</text>
</comment>
<evidence type="ECO:0000256" key="8">
    <source>
        <dbReference type="ARBA" id="ARBA00022679"/>
    </source>
</evidence>
<comment type="subunit">
    <text evidence="4">Homotrimer.</text>
</comment>
<evidence type="ECO:0000256" key="9">
    <source>
        <dbReference type="ARBA" id="ARBA00022737"/>
    </source>
</evidence>
<evidence type="ECO:0000313" key="13">
    <source>
        <dbReference type="EMBL" id="SJZ63153.1"/>
    </source>
</evidence>
<evidence type="ECO:0000256" key="6">
    <source>
        <dbReference type="ARBA" id="ARBA00013950"/>
    </source>
</evidence>
<evidence type="ECO:0000313" key="14">
    <source>
        <dbReference type="Proteomes" id="UP000191153"/>
    </source>
</evidence>
<dbReference type="PANTHER" id="PTHR21098">
    <property type="entry name" value="RIBOFLAVIN SYNTHASE ALPHA CHAIN"/>
    <property type="match status" value="1"/>
</dbReference>
<dbReference type="Gene3D" id="2.40.30.20">
    <property type="match status" value="2"/>
</dbReference>
<comment type="catalytic activity">
    <reaction evidence="1">
        <text>2 6,7-dimethyl-8-(1-D-ribityl)lumazine + H(+) = 5-amino-6-(D-ribitylamino)uracil + riboflavin</text>
        <dbReference type="Rhea" id="RHEA:20772"/>
        <dbReference type="ChEBI" id="CHEBI:15378"/>
        <dbReference type="ChEBI" id="CHEBI:15934"/>
        <dbReference type="ChEBI" id="CHEBI:57986"/>
        <dbReference type="ChEBI" id="CHEBI:58201"/>
        <dbReference type="EC" id="2.5.1.9"/>
    </reaction>
</comment>
<evidence type="ECO:0000256" key="11">
    <source>
        <dbReference type="PROSITE-ProRule" id="PRU00524"/>
    </source>
</evidence>
<dbReference type="Pfam" id="PF00677">
    <property type="entry name" value="Lum_binding"/>
    <property type="match status" value="2"/>
</dbReference>
<dbReference type="PANTHER" id="PTHR21098:SF12">
    <property type="entry name" value="RIBOFLAVIN SYNTHASE"/>
    <property type="match status" value="1"/>
</dbReference>
<keyword evidence="7" id="KW-0686">Riboflavin biosynthesis</keyword>
<dbReference type="AlphaFoldDB" id="A0A1T4M817"/>
<dbReference type="EMBL" id="FUWX01000008">
    <property type="protein sequence ID" value="SJZ63153.1"/>
    <property type="molecule type" value="Genomic_DNA"/>
</dbReference>
<dbReference type="PROSITE" id="PS51177">
    <property type="entry name" value="LUMAZINE_BIND"/>
    <property type="match status" value="2"/>
</dbReference>
<dbReference type="SUPFAM" id="SSF63380">
    <property type="entry name" value="Riboflavin synthase domain-like"/>
    <property type="match status" value="2"/>
</dbReference>
<dbReference type="PIRSF" id="PIRSF000498">
    <property type="entry name" value="Riboflavin_syn_A"/>
    <property type="match status" value="1"/>
</dbReference>
<feature type="repeat" description="Lumazine-binding" evidence="11">
    <location>
        <begin position="1"/>
        <end position="96"/>
    </location>
</feature>
<dbReference type="GO" id="GO:0004746">
    <property type="term" value="F:riboflavin synthase activity"/>
    <property type="evidence" value="ECO:0007669"/>
    <property type="project" value="UniProtKB-UniRule"/>
</dbReference>
<dbReference type="CDD" id="cd00402">
    <property type="entry name" value="Riboflavin_synthase_like"/>
    <property type="match status" value="1"/>
</dbReference>
<evidence type="ECO:0000256" key="2">
    <source>
        <dbReference type="ARBA" id="ARBA00002803"/>
    </source>
</evidence>
<feature type="domain" description="Lumazine-binding" evidence="12">
    <location>
        <begin position="1"/>
        <end position="96"/>
    </location>
</feature>
<evidence type="ECO:0000256" key="10">
    <source>
        <dbReference type="NCBIfam" id="TIGR00187"/>
    </source>
</evidence>
<dbReference type="OrthoDB" id="9788537at2"/>
<evidence type="ECO:0000256" key="7">
    <source>
        <dbReference type="ARBA" id="ARBA00022619"/>
    </source>
</evidence>
<dbReference type="NCBIfam" id="NF006767">
    <property type="entry name" value="PRK09289.1"/>
    <property type="match status" value="1"/>
</dbReference>
<feature type="repeat" description="Lumazine-binding" evidence="11">
    <location>
        <begin position="97"/>
        <end position="193"/>
    </location>
</feature>
<sequence>MFTGLVEEMGTVIGIKATDSGIKIKISGNKVLQNGKIGDSIATNGVCLTAVEINSKYFMADIMNESVNRTNLKNLKVGDKVNLEKSLTLQSPLGGHLVTGDVDCVGIIKNIKNDGFAKIFQIDIPHKYMKYLVEKGRITVDGASLTLIDIYETSFTISIIPHTQEAITLGYKKIGDLVNIETDLIGKFVDRILNFKEVENTRKSKLTSSMLFENGFL</sequence>
<evidence type="ECO:0000256" key="3">
    <source>
        <dbReference type="ARBA" id="ARBA00004887"/>
    </source>
</evidence>
<dbReference type="Proteomes" id="UP000191153">
    <property type="component" value="Unassembled WGS sequence"/>
</dbReference>
<dbReference type="GO" id="GO:0009231">
    <property type="term" value="P:riboflavin biosynthetic process"/>
    <property type="evidence" value="ECO:0007669"/>
    <property type="project" value="UniProtKB-KW"/>
</dbReference>
<feature type="domain" description="Lumazine-binding" evidence="12">
    <location>
        <begin position="97"/>
        <end position="193"/>
    </location>
</feature>
<dbReference type="FunFam" id="2.40.30.20:FF:000004">
    <property type="entry name" value="Riboflavin synthase, alpha subunit"/>
    <property type="match status" value="1"/>
</dbReference>
<dbReference type="EC" id="2.5.1.9" evidence="5 10"/>
<dbReference type="InterPro" id="IPR026017">
    <property type="entry name" value="Lumazine-bd_dom"/>
</dbReference>
<gene>
    <name evidence="13" type="ORF">SAMN02745174_01092</name>
</gene>
<dbReference type="NCBIfam" id="TIGR00187">
    <property type="entry name" value="ribE"/>
    <property type="match status" value="1"/>
</dbReference>
<dbReference type="RefSeq" id="WP_078693595.1">
    <property type="nucleotide sequence ID" value="NZ_FUWX01000008.1"/>
</dbReference>
<proteinExistence type="predicted"/>
<keyword evidence="9" id="KW-0677">Repeat</keyword>
<evidence type="ECO:0000256" key="5">
    <source>
        <dbReference type="ARBA" id="ARBA00012827"/>
    </source>
</evidence>